<protein>
    <submittedName>
        <fullName evidence="1">Uncharacterized protein</fullName>
    </submittedName>
</protein>
<comment type="caution">
    <text evidence="1">The sequence shown here is derived from an EMBL/GenBank/DDBJ whole genome shotgun (WGS) entry which is preliminary data.</text>
</comment>
<dbReference type="AlphaFoldDB" id="A0A8J4VFH5"/>
<evidence type="ECO:0000313" key="1">
    <source>
        <dbReference type="EMBL" id="KAF3955977.1"/>
    </source>
</evidence>
<dbReference type="EMBL" id="JRKL02003228">
    <property type="protein sequence ID" value="KAF3955977.1"/>
    <property type="molecule type" value="Genomic_DNA"/>
</dbReference>
<name>A0A8J4VFH5_9ROSI</name>
<reference evidence="1" key="1">
    <citation type="submission" date="2020-03" db="EMBL/GenBank/DDBJ databases">
        <title>Castanea mollissima Vanexum genome sequencing.</title>
        <authorList>
            <person name="Staton M."/>
        </authorList>
    </citation>
    <scope>NUCLEOTIDE SEQUENCE</scope>
    <source>
        <tissue evidence="1">Leaf</tissue>
    </source>
</reference>
<organism evidence="1 2">
    <name type="scientific">Castanea mollissima</name>
    <name type="common">Chinese chestnut</name>
    <dbReference type="NCBI Taxonomy" id="60419"/>
    <lineage>
        <taxon>Eukaryota</taxon>
        <taxon>Viridiplantae</taxon>
        <taxon>Streptophyta</taxon>
        <taxon>Embryophyta</taxon>
        <taxon>Tracheophyta</taxon>
        <taxon>Spermatophyta</taxon>
        <taxon>Magnoliopsida</taxon>
        <taxon>eudicotyledons</taxon>
        <taxon>Gunneridae</taxon>
        <taxon>Pentapetalae</taxon>
        <taxon>rosids</taxon>
        <taxon>fabids</taxon>
        <taxon>Fagales</taxon>
        <taxon>Fagaceae</taxon>
        <taxon>Castanea</taxon>
    </lineage>
</organism>
<dbReference type="Proteomes" id="UP000737018">
    <property type="component" value="Unassembled WGS sequence"/>
</dbReference>
<keyword evidence="2" id="KW-1185">Reference proteome</keyword>
<evidence type="ECO:0000313" key="2">
    <source>
        <dbReference type="Proteomes" id="UP000737018"/>
    </source>
</evidence>
<proteinExistence type="predicted"/>
<sequence>MWKIVVALKLMWQPNRIQSLPLSRSISRSLIGLGGRFSCYFLGNQTDFRLNFSIILPPIRCIVVDFLKKARSQALNSVDVDT</sequence>
<accession>A0A8J4VFH5</accession>
<gene>
    <name evidence="1" type="ORF">CMV_018866</name>
</gene>